<dbReference type="Gene3D" id="3.40.630.40">
    <property type="entry name" value="Zn-dependent exopeptidases"/>
    <property type="match status" value="1"/>
</dbReference>
<dbReference type="GO" id="GO:0009253">
    <property type="term" value="P:peptidoglycan catabolic process"/>
    <property type="evidence" value="ECO:0007669"/>
    <property type="project" value="InterPro"/>
</dbReference>
<evidence type="ECO:0000313" key="4">
    <source>
        <dbReference type="Proteomes" id="UP000076603"/>
    </source>
</evidence>
<dbReference type="GO" id="GO:0008745">
    <property type="term" value="F:N-acetylmuramoyl-L-alanine amidase activity"/>
    <property type="evidence" value="ECO:0007669"/>
    <property type="project" value="UniProtKB-EC"/>
</dbReference>
<dbReference type="PANTHER" id="PTHR30032">
    <property type="entry name" value="N-ACETYLMURAMOYL-L-ALANINE AMIDASE-RELATED"/>
    <property type="match status" value="1"/>
</dbReference>
<dbReference type="AlphaFoldDB" id="A0A162R7X8"/>
<gene>
    <name evidence="3" type="primary">lytC_38</name>
    <name evidence="3" type="ORF">CLMAG_50540</name>
</gene>
<dbReference type="EMBL" id="LWAE01000008">
    <property type="protein sequence ID" value="KZL89554.1"/>
    <property type="molecule type" value="Genomic_DNA"/>
</dbReference>
<feature type="signal peptide" evidence="1">
    <location>
        <begin position="1"/>
        <end position="27"/>
    </location>
</feature>
<evidence type="ECO:0000256" key="1">
    <source>
        <dbReference type="SAM" id="SignalP"/>
    </source>
</evidence>
<dbReference type="InterPro" id="IPR002508">
    <property type="entry name" value="MurNAc-LAA_cat"/>
</dbReference>
<dbReference type="SUPFAM" id="SSF53187">
    <property type="entry name" value="Zn-dependent exopeptidases"/>
    <property type="match status" value="1"/>
</dbReference>
<keyword evidence="3" id="KW-0378">Hydrolase</keyword>
<dbReference type="PANTHER" id="PTHR30032:SF8">
    <property type="entry name" value="GERMINATION-SPECIFIC N-ACETYLMURAMOYL-L-ALANINE AMIDASE"/>
    <property type="match status" value="1"/>
</dbReference>
<dbReference type="STRING" id="1121326.CLMAG_50540"/>
<name>A0A162R7X8_9CLOT</name>
<keyword evidence="4" id="KW-1185">Reference proteome</keyword>
<dbReference type="SMART" id="SM00646">
    <property type="entry name" value="Ami_3"/>
    <property type="match status" value="1"/>
</dbReference>
<proteinExistence type="predicted"/>
<reference evidence="3 4" key="1">
    <citation type="submission" date="2016-04" db="EMBL/GenBank/DDBJ databases">
        <title>Genome sequence of Clostridium magnum DSM 2767.</title>
        <authorList>
            <person name="Poehlein A."/>
            <person name="Uhlig R."/>
            <person name="Fischer R."/>
            <person name="Bahl H."/>
            <person name="Daniel R."/>
        </authorList>
    </citation>
    <scope>NUCLEOTIDE SEQUENCE [LARGE SCALE GENOMIC DNA]</scope>
    <source>
        <strain evidence="3 4">DSM 2767</strain>
    </source>
</reference>
<dbReference type="InterPro" id="IPR051922">
    <property type="entry name" value="Bact_Sporulation_Assoc"/>
</dbReference>
<dbReference type="CDD" id="cd02696">
    <property type="entry name" value="MurNAc-LAA"/>
    <property type="match status" value="1"/>
</dbReference>
<accession>A0A162R7X8</accession>
<dbReference type="Pfam" id="PF04122">
    <property type="entry name" value="CW_binding_2"/>
    <property type="match status" value="3"/>
</dbReference>
<dbReference type="OrthoDB" id="3268660at2"/>
<dbReference type="InterPro" id="IPR007253">
    <property type="entry name" value="Cell_wall-bd_2"/>
</dbReference>
<evidence type="ECO:0000313" key="3">
    <source>
        <dbReference type="EMBL" id="KZL89554.1"/>
    </source>
</evidence>
<feature type="domain" description="MurNAc-LAA" evidence="2">
    <location>
        <begin position="391"/>
        <end position="501"/>
    </location>
</feature>
<dbReference type="Proteomes" id="UP000076603">
    <property type="component" value="Unassembled WGS sequence"/>
</dbReference>
<protein>
    <submittedName>
        <fullName evidence="3">N-acetylmuramoyl-L-alanine amidase LytC</fullName>
        <ecNumber evidence="3">3.5.1.28</ecNumber>
    </submittedName>
</protein>
<evidence type="ECO:0000259" key="2">
    <source>
        <dbReference type="SMART" id="SM00646"/>
    </source>
</evidence>
<organism evidence="3 4">
    <name type="scientific">Clostridium magnum DSM 2767</name>
    <dbReference type="NCBI Taxonomy" id="1121326"/>
    <lineage>
        <taxon>Bacteria</taxon>
        <taxon>Bacillati</taxon>
        <taxon>Bacillota</taxon>
        <taxon>Clostridia</taxon>
        <taxon>Eubacteriales</taxon>
        <taxon>Clostridiaceae</taxon>
        <taxon>Clostridium</taxon>
    </lineage>
</organism>
<dbReference type="EC" id="3.5.1.28" evidence="3"/>
<dbReference type="Gene3D" id="3.40.50.12090">
    <property type="match status" value="2"/>
</dbReference>
<sequence>MFSRKNVLLIICAFFVAMFATTLKVSAAPAVERIGGSDRYETAIKISQSYWTESDYVVIVSGENFPDALCAAPLAQKYRAPILLTESSNMRSNVLSEVVRLNAKNAFIVGGTAVISEQIENELKNKGLKVIRKQGKNRYETSIEVAKEIGTSNGAVIASGENFPDALSIASIAASKQMPIILTVPNKLLDVTKQFIDDNNSSKYYVIGGNGAVEDSVVSVLNDYKRLSGRDRYETNTAIINEFLDTINIGTVFVADGNGFADALSGSAAASKCNSPIVLVHNDNGSQQRIIKDHIVSVSVVKVLGGTGVVPDYVVQRVIYGGTVITLDAGHGGYDSGAVGPSGLYEKNVNLDVTLKLGKILEQKGIDVVYTRTSDEVSWPANVGEDLQARCDISDAAGSNYFVSIHANSSVSSGARGIETYYYSANSEGKQLAQSIQTELINETGLIDRGVLTANFYVIKNTAAPSVLVEVGFISNPTEEALLGNGEFQDKLAEAIAQGIMNTVNK</sequence>
<comment type="caution">
    <text evidence="3">The sequence shown here is derived from an EMBL/GenBank/DDBJ whole genome shotgun (WGS) entry which is preliminary data.</text>
</comment>
<keyword evidence="1" id="KW-0732">Signal</keyword>
<dbReference type="PATRIC" id="fig|1121326.3.peg.5109"/>
<dbReference type="Pfam" id="PF01520">
    <property type="entry name" value="Amidase_3"/>
    <property type="match status" value="1"/>
</dbReference>
<dbReference type="RefSeq" id="WP_066628637.1">
    <property type="nucleotide sequence ID" value="NZ_FQXL01000007.1"/>
</dbReference>
<feature type="chain" id="PRO_5010248638" evidence="1">
    <location>
        <begin position="28"/>
        <end position="506"/>
    </location>
</feature>